<dbReference type="RefSeq" id="WP_012779312.1">
    <property type="nucleotide sequence ID" value="NC_012997.1"/>
</dbReference>
<keyword evidence="1" id="KW-0812">Transmembrane</keyword>
<feature type="transmembrane region" description="Helical" evidence="1">
    <location>
        <begin position="34"/>
        <end position="52"/>
    </location>
</feature>
<protein>
    <submittedName>
        <fullName evidence="2">Uncharacterized protein</fullName>
    </submittedName>
</protein>
<gene>
    <name evidence="2" type="ordered locus">TERTU_0066</name>
</gene>
<dbReference type="STRING" id="377629.TERTU_0066"/>
<name>C5BKS5_TERTT</name>
<dbReference type="HOGENOM" id="CLU_2921229_0_0_6"/>
<dbReference type="EMBL" id="CP001614">
    <property type="protein sequence ID" value="ACR10640.1"/>
    <property type="molecule type" value="Genomic_DNA"/>
</dbReference>
<dbReference type="AlphaFoldDB" id="C5BKS5"/>
<dbReference type="KEGG" id="ttu:TERTU_0066"/>
<reference evidence="2 3" key="1">
    <citation type="journal article" date="2009" name="PLoS ONE">
        <title>The complete genome of Teredinibacter turnerae T7901: an intracellular endosymbiont of marine wood-boring bivalves (shipworms).</title>
        <authorList>
            <person name="Yang J.C."/>
            <person name="Madupu R."/>
            <person name="Durkin A.S."/>
            <person name="Ekborg N.A."/>
            <person name="Pedamallu C.S."/>
            <person name="Hostetler J.B."/>
            <person name="Radune D."/>
            <person name="Toms B.S."/>
            <person name="Henrissat B."/>
            <person name="Coutinho P.M."/>
            <person name="Schwarz S."/>
            <person name="Field L."/>
            <person name="Trindade-Silva A.E."/>
            <person name="Soares C.A.G."/>
            <person name="Elshahawi S."/>
            <person name="Hanora A."/>
            <person name="Schmidt E.W."/>
            <person name="Haygood M.G."/>
            <person name="Posfai J."/>
            <person name="Benner J."/>
            <person name="Madinger C."/>
            <person name="Nove J."/>
            <person name="Anton B."/>
            <person name="Chaudhary K."/>
            <person name="Foster J."/>
            <person name="Holman A."/>
            <person name="Kumar S."/>
            <person name="Lessard P.A."/>
            <person name="Luyten Y.A."/>
            <person name="Slatko B."/>
            <person name="Wood N."/>
            <person name="Wu B."/>
            <person name="Teplitski M."/>
            <person name="Mougous J.D."/>
            <person name="Ward N."/>
            <person name="Eisen J.A."/>
            <person name="Badger J.H."/>
            <person name="Distel D.L."/>
        </authorList>
    </citation>
    <scope>NUCLEOTIDE SEQUENCE [LARGE SCALE GENOMIC DNA]</scope>
    <source>
        <strain evidence="3">ATCC 39867 / T7901</strain>
    </source>
</reference>
<dbReference type="Proteomes" id="UP000009080">
    <property type="component" value="Chromosome"/>
</dbReference>
<keyword evidence="1" id="KW-0472">Membrane</keyword>
<evidence type="ECO:0000313" key="3">
    <source>
        <dbReference type="Proteomes" id="UP000009080"/>
    </source>
</evidence>
<sequence length="61" mass="6624">MINVSKGKIIFWVVFLCIVGLLIGDKGGGGYEKLYWACGGAILGVAISFLFSKRIKKVETD</sequence>
<keyword evidence="3" id="KW-1185">Reference proteome</keyword>
<keyword evidence="1" id="KW-1133">Transmembrane helix</keyword>
<evidence type="ECO:0000313" key="2">
    <source>
        <dbReference type="EMBL" id="ACR10640.1"/>
    </source>
</evidence>
<proteinExistence type="predicted"/>
<evidence type="ECO:0000256" key="1">
    <source>
        <dbReference type="SAM" id="Phobius"/>
    </source>
</evidence>
<organism evidence="2 3">
    <name type="scientific">Teredinibacter turnerae (strain ATCC 39867 / T7901)</name>
    <dbReference type="NCBI Taxonomy" id="377629"/>
    <lineage>
        <taxon>Bacteria</taxon>
        <taxon>Pseudomonadati</taxon>
        <taxon>Pseudomonadota</taxon>
        <taxon>Gammaproteobacteria</taxon>
        <taxon>Cellvibrionales</taxon>
        <taxon>Cellvibrionaceae</taxon>
        <taxon>Teredinibacter</taxon>
    </lineage>
</organism>
<accession>C5BKS5</accession>